<evidence type="ECO:0000256" key="1">
    <source>
        <dbReference type="SAM" id="Phobius"/>
    </source>
</evidence>
<evidence type="ECO:0000313" key="2">
    <source>
        <dbReference type="EMBL" id="TET10919.1"/>
    </source>
</evidence>
<feature type="transmembrane region" description="Helical" evidence="1">
    <location>
        <begin position="6"/>
        <end position="28"/>
    </location>
</feature>
<organism evidence="2 3">
    <name type="scientific">Aerophobetes bacterium</name>
    <dbReference type="NCBI Taxonomy" id="2030807"/>
    <lineage>
        <taxon>Bacteria</taxon>
        <taxon>Candidatus Aerophobota</taxon>
    </lineage>
</organism>
<protein>
    <submittedName>
        <fullName evidence="2">Uncharacterized protein</fullName>
    </submittedName>
</protein>
<feature type="non-terminal residue" evidence="2">
    <location>
        <position position="171"/>
    </location>
</feature>
<dbReference type="AlphaFoldDB" id="A0A523RZ83"/>
<dbReference type="EMBL" id="SOKJ01000198">
    <property type="protein sequence ID" value="TET10919.1"/>
    <property type="molecule type" value="Genomic_DNA"/>
</dbReference>
<reference evidence="2 3" key="1">
    <citation type="submission" date="2019-03" db="EMBL/GenBank/DDBJ databases">
        <title>Metabolic potential of uncultured bacteria and archaea associated with petroleum seepage in deep-sea sediments.</title>
        <authorList>
            <person name="Dong X."/>
            <person name="Hubert C."/>
        </authorList>
    </citation>
    <scope>NUCLEOTIDE SEQUENCE [LARGE SCALE GENOMIC DNA]</scope>
    <source>
        <strain evidence="2">E44_bin7</strain>
    </source>
</reference>
<sequence length="171" mass="19074">METLAISLMSFGFLGLLVSIIVLIVQAIRKKKKKPWLLTLAAFFILIIVGGVISPTTEKDVEKQKPITTTISPSEQKIQKPTVKQKKTTTLKYVILDEDIYDAPIKTQVTLSVLVSGEISEAGLKDLLNQLYSSTKARKGFKYHDSPTSIYIYAYTSKERAESGMAQWIAM</sequence>
<keyword evidence="1" id="KW-1133">Transmembrane helix</keyword>
<name>A0A523RZ83_UNCAE</name>
<evidence type="ECO:0000313" key="3">
    <source>
        <dbReference type="Proteomes" id="UP000316360"/>
    </source>
</evidence>
<gene>
    <name evidence="2" type="ORF">E3J84_03540</name>
</gene>
<proteinExistence type="predicted"/>
<keyword evidence="1" id="KW-0812">Transmembrane</keyword>
<feature type="transmembrane region" description="Helical" evidence="1">
    <location>
        <begin position="35"/>
        <end position="53"/>
    </location>
</feature>
<accession>A0A523RZ83</accession>
<keyword evidence="1" id="KW-0472">Membrane</keyword>
<comment type="caution">
    <text evidence="2">The sequence shown here is derived from an EMBL/GenBank/DDBJ whole genome shotgun (WGS) entry which is preliminary data.</text>
</comment>
<dbReference type="Proteomes" id="UP000316360">
    <property type="component" value="Unassembled WGS sequence"/>
</dbReference>